<comment type="caution">
    <text evidence="2">The sequence shown here is derived from an EMBL/GenBank/DDBJ whole genome shotgun (WGS) entry which is preliminary data.</text>
</comment>
<reference evidence="2" key="1">
    <citation type="submission" date="2023-10" db="EMBL/GenBank/DDBJ databases">
        <title>Screening of Alkalihalophilus pseudofirmusBZ-TG-HK211 and Its Alleviation of Salt Stress on Rapeseed Growth.</title>
        <authorList>
            <person name="Zhao B."/>
            <person name="Guo T."/>
        </authorList>
    </citation>
    <scope>NUCLEOTIDE SEQUENCE</scope>
    <source>
        <strain evidence="2">BZ-TG-HK211</strain>
    </source>
</reference>
<evidence type="ECO:0000259" key="1">
    <source>
        <dbReference type="Pfam" id="PF03807"/>
    </source>
</evidence>
<protein>
    <submittedName>
        <fullName evidence="2">NAD(P)-binding domain-containing protein</fullName>
    </submittedName>
</protein>
<sequence length="221" mass="24767">MVIIIGSGRLSKALLSQIKHDQVGVYGRNQKTVRELTSQYPFAVPVKKEELKKAEMMLVCLPKNAYEEFFTEHIHHLDEDVIIFHFATALLEKDVMPLVKGRTLLPCKLVGHAAQLLKDKDGLLAIPPECGHFKEKVQTLFPALRVELVSEEDVLAANKLATKETLKMLIQIETKAKEMKLSNQVIKQIQKQIAPGVVRGYLNNDLGGFAKSIIDELKSNS</sequence>
<dbReference type="EMBL" id="JAWJAY010000002">
    <property type="protein sequence ID" value="MDV2886008.1"/>
    <property type="molecule type" value="Genomic_DNA"/>
</dbReference>
<dbReference type="InterPro" id="IPR028939">
    <property type="entry name" value="P5C_Rdtase_cat_N"/>
</dbReference>
<dbReference type="Pfam" id="PF03807">
    <property type="entry name" value="F420_oxidored"/>
    <property type="match status" value="1"/>
</dbReference>
<dbReference type="Proteomes" id="UP001285636">
    <property type="component" value="Unassembled WGS sequence"/>
</dbReference>
<dbReference type="InterPro" id="IPR036291">
    <property type="entry name" value="NAD(P)-bd_dom_sf"/>
</dbReference>
<organism evidence="2 3">
    <name type="scientific">Alkalihalophilus pseudofirmus</name>
    <name type="common">Bacillus pseudofirmus</name>
    <dbReference type="NCBI Taxonomy" id="79885"/>
    <lineage>
        <taxon>Bacteria</taxon>
        <taxon>Bacillati</taxon>
        <taxon>Bacillota</taxon>
        <taxon>Bacilli</taxon>
        <taxon>Bacillales</taxon>
        <taxon>Bacillaceae</taxon>
        <taxon>Alkalihalophilus</taxon>
    </lineage>
</organism>
<accession>A0AAJ2NPD6</accession>
<dbReference type="SUPFAM" id="SSF51735">
    <property type="entry name" value="NAD(P)-binding Rossmann-fold domains"/>
    <property type="match status" value="1"/>
</dbReference>
<dbReference type="Gene3D" id="3.40.50.720">
    <property type="entry name" value="NAD(P)-binding Rossmann-like Domain"/>
    <property type="match status" value="1"/>
</dbReference>
<gene>
    <name evidence="2" type="ORF">RYX45_12530</name>
</gene>
<feature type="domain" description="Pyrroline-5-carboxylate reductase catalytic N-terminal" evidence="1">
    <location>
        <begin position="3"/>
        <end position="83"/>
    </location>
</feature>
<evidence type="ECO:0000313" key="3">
    <source>
        <dbReference type="Proteomes" id="UP001285636"/>
    </source>
</evidence>
<evidence type="ECO:0000313" key="2">
    <source>
        <dbReference type="EMBL" id="MDV2886008.1"/>
    </source>
</evidence>
<dbReference type="RefSeq" id="WP_012960150.1">
    <property type="nucleotide sequence ID" value="NZ_CP144224.1"/>
</dbReference>
<name>A0AAJ2NPD6_ALKPS</name>
<dbReference type="AlphaFoldDB" id="A0AAJ2NPD6"/>
<proteinExistence type="predicted"/>